<evidence type="ECO:0000256" key="5">
    <source>
        <dbReference type="ARBA" id="ARBA00045534"/>
    </source>
</evidence>
<dbReference type="EMBL" id="CM035419">
    <property type="protein sequence ID" value="KAH7416118.1"/>
    <property type="molecule type" value="Genomic_DNA"/>
</dbReference>
<feature type="region of interest" description="Disordered" evidence="6">
    <location>
        <begin position="296"/>
        <end position="368"/>
    </location>
</feature>
<reference evidence="8" key="1">
    <citation type="submission" date="2021-08" db="EMBL/GenBank/DDBJ databases">
        <title>WGS assembly of Ceratopteris richardii.</title>
        <authorList>
            <person name="Marchant D.B."/>
            <person name="Chen G."/>
            <person name="Jenkins J."/>
            <person name="Shu S."/>
            <person name="Leebens-Mack J."/>
            <person name="Grimwood J."/>
            <person name="Schmutz J."/>
            <person name="Soltis P."/>
            <person name="Soltis D."/>
            <person name="Chen Z.-H."/>
        </authorList>
    </citation>
    <scope>NUCLEOTIDE SEQUENCE</scope>
    <source>
        <strain evidence="8">Whitten #5841</strain>
        <tissue evidence="8">Leaf</tissue>
    </source>
</reference>
<proteinExistence type="inferred from homology"/>
<feature type="region of interest" description="Disordered" evidence="6">
    <location>
        <begin position="392"/>
        <end position="439"/>
    </location>
</feature>
<dbReference type="CDD" id="cd23767">
    <property type="entry name" value="IQCD"/>
    <property type="match status" value="1"/>
</dbReference>
<dbReference type="Pfam" id="PF00612">
    <property type="entry name" value="IQ"/>
    <property type="match status" value="2"/>
</dbReference>
<evidence type="ECO:0000256" key="2">
    <source>
        <dbReference type="ARBA" id="ARBA00022860"/>
    </source>
</evidence>
<dbReference type="Gene3D" id="1.20.5.190">
    <property type="match status" value="1"/>
</dbReference>
<evidence type="ECO:0000256" key="1">
    <source>
        <dbReference type="ARBA" id="ARBA00022528"/>
    </source>
</evidence>
<dbReference type="GO" id="GO:0005516">
    <property type="term" value="F:calmodulin binding"/>
    <property type="evidence" value="ECO:0007669"/>
    <property type="project" value="UniProtKB-KW"/>
</dbReference>
<evidence type="ECO:0000313" key="8">
    <source>
        <dbReference type="EMBL" id="KAH7416119.1"/>
    </source>
</evidence>
<feature type="region of interest" description="Disordered" evidence="6">
    <location>
        <begin position="1"/>
        <end position="55"/>
    </location>
</feature>
<evidence type="ECO:0000256" key="4">
    <source>
        <dbReference type="ARBA" id="ARBA00024378"/>
    </source>
</evidence>
<feature type="region of interest" description="Disordered" evidence="6">
    <location>
        <begin position="661"/>
        <end position="753"/>
    </location>
</feature>
<gene>
    <name evidence="8" type="ORF">KP509_14G076300</name>
</gene>
<dbReference type="InterPro" id="IPR027417">
    <property type="entry name" value="P-loop_NTPase"/>
</dbReference>
<comment type="caution">
    <text evidence="8">The sequence shown here is derived from an EMBL/GenBank/DDBJ whole genome shotgun (WGS) entry which is preliminary data.</text>
</comment>
<keyword evidence="9" id="KW-1185">Reference proteome</keyword>
<dbReference type="InterPro" id="IPR025064">
    <property type="entry name" value="DUF4005"/>
</dbReference>
<feature type="compositionally biased region" description="Basic and acidic residues" evidence="6">
    <location>
        <begin position="594"/>
        <end position="604"/>
    </location>
</feature>
<feature type="compositionally biased region" description="Low complexity" evidence="6">
    <location>
        <begin position="725"/>
        <end position="743"/>
    </location>
</feature>
<feature type="compositionally biased region" description="Polar residues" evidence="6">
    <location>
        <begin position="780"/>
        <end position="798"/>
    </location>
</feature>
<keyword evidence="1" id="KW-0150">Chloroplast</keyword>
<feature type="compositionally biased region" description="Polar residues" evidence="6">
    <location>
        <begin position="661"/>
        <end position="700"/>
    </location>
</feature>
<sequence length="805" mass="87109">MGKSGKLLKNLVAGVRSFKSPSKERPPKDDKECPRKKSMDKCFGSLGKSSSRNREGVTAISPALEAIDIKCVNVDSEKLNSSQPMLSGDSFVSETYAETKVHAKSQEEATDVSGAGMEVLQIGTKETAVKCEEVAASKIQSAFRGYLARRAFQTLKAIIHLQAAARGWMVRKQASSSLKCFNSLVRVQALARGHRVRNSELGQLVQKHIQQARQPKRKTADGWVSSTSTAQQLHAKAQVKQDAVTKRQRALVYAFSEQLNRRTQKQSSSSGLESLVDKSHWIWPWLERWAASALKGSPSSIHSEDCSPVKRNTEKTKGKGKGPRPSDISRRERRKSNEHTDSISSLSQRYHEPDEHEESITIVKMDKEMKILPETEKLEAPKSSMSVIESAMTAESQMHVPSPQATSTAPRTSLREENTSQTRESRLYEDQPTNNPVREVDGCISVGHQAEMRTAAEPNAYESNNTVSDASDGNHVSGIEINSQSACPAVNAAVNAYPLSSNGQSEELKSNYSSVFSFSPSHEVCSPSGSCSSAYAPKDLHASSSMTNTLSHEPGPGHSVSNGTCKAEINHATEIDDVCATENTVGSSNGQKDGGQHSCDDHTNGDGTWKLIEPQATAAESAEFKDVEPIEIDYSSEPNGGCNISTASACTRAANDIPTKNISSVGSKNAQSENQSPGVPSYMATTMSSKAKLRTVTSPKQKSDSPKQRTDFSKSKLESPKTKADSPSTSASTTTTATAQRSDSTSKRRHSLSVLDGKITSSVIATTQKPTFHVRVGSKGTFSSMRDLSTDNFSLSNGDSRRHGK</sequence>
<dbReference type="OMA" id="NGHARMT"/>
<name>A0A8T2TAZ8_CERRI</name>
<keyword evidence="1" id="KW-0934">Plastid</keyword>
<comment type="function">
    <text evidence="5">May be involved in cooperative interactions with calmodulins or calmodulin-like proteins. Recruits calmodulin proteins to microtubules, thus being a potential scaffold in cellular signaling and trafficking. May associate with nucleic acids and regulate gene expression at the transcriptional or post-transcriptional level.</text>
</comment>
<feature type="domain" description="DUF4005" evidence="7">
    <location>
        <begin position="664"/>
        <end position="745"/>
    </location>
</feature>
<dbReference type="PANTHER" id="PTHR32295:SF281">
    <property type="entry name" value="PROTEIN IQ-DOMAIN 31"/>
    <property type="match status" value="1"/>
</dbReference>
<feature type="region of interest" description="Disordered" evidence="6">
    <location>
        <begin position="544"/>
        <end position="564"/>
    </location>
</feature>
<feature type="region of interest" description="Disordered" evidence="6">
    <location>
        <begin position="778"/>
        <end position="805"/>
    </location>
</feature>
<feature type="compositionally biased region" description="Basic and acidic residues" evidence="6">
    <location>
        <begin position="21"/>
        <end position="40"/>
    </location>
</feature>
<dbReference type="PROSITE" id="PS50096">
    <property type="entry name" value="IQ"/>
    <property type="match status" value="3"/>
</dbReference>
<dbReference type="Proteomes" id="UP000825935">
    <property type="component" value="Chromosome 14"/>
</dbReference>
<feature type="compositionally biased region" description="Basic and acidic residues" evidence="6">
    <location>
        <begin position="701"/>
        <end position="724"/>
    </location>
</feature>
<keyword evidence="2" id="KW-0112">Calmodulin-binding</keyword>
<dbReference type="OrthoDB" id="1930007at2759"/>
<dbReference type="PANTHER" id="PTHR32295">
    <property type="entry name" value="IQ-DOMAIN 5-RELATED"/>
    <property type="match status" value="1"/>
</dbReference>
<evidence type="ECO:0000256" key="6">
    <source>
        <dbReference type="SAM" id="MobiDB-lite"/>
    </source>
</evidence>
<evidence type="ECO:0000313" key="9">
    <source>
        <dbReference type="Proteomes" id="UP000825935"/>
    </source>
</evidence>
<dbReference type="AlphaFoldDB" id="A0A8T2TAZ8"/>
<protein>
    <recommendedName>
        <fullName evidence="7">DUF4005 domain-containing protein</fullName>
    </recommendedName>
</protein>
<dbReference type="EMBL" id="CM035419">
    <property type="protein sequence ID" value="KAH7416116.1"/>
    <property type="molecule type" value="Genomic_DNA"/>
</dbReference>
<evidence type="ECO:0000256" key="3">
    <source>
        <dbReference type="ARBA" id="ARBA00024341"/>
    </source>
</evidence>
<organism evidence="8 9">
    <name type="scientific">Ceratopteris richardii</name>
    <name type="common">Triangle waterfern</name>
    <dbReference type="NCBI Taxonomy" id="49495"/>
    <lineage>
        <taxon>Eukaryota</taxon>
        <taxon>Viridiplantae</taxon>
        <taxon>Streptophyta</taxon>
        <taxon>Embryophyta</taxon>
        <taxon>Tracheophyta</taxon>
        <taxon>Polypodiopsida</taxon>
        <taxon>Polypodiidae</taxon>
        <taxon>Polypodiales</taxon>
        <taxon>Pteridineae</taxon>
        <taxon>Pteridaceae</taxon>
        <taxon>Parkerioideae</taxon>
        <taxon>Ceratopteris</taxon>
    </lineage>
</organism>
<dbReference type="EMBL" id="CM035419">
    <property type="protein sequence ID" value="KAH7416119.1"/>
    <property type="molecule type" value="Genomic_DNA"/>
</dbReference>
<feature type="compositionally biased region" description="Basic and acidic residues" evidence="6">
    <location>
        <begin position="327"/>
        <end position="341"/>
    </location>
</feature>
<evidence type="ECO:0000259" key="7">
    <source>
        <dbReference type="Pfam" id="PF13178"/>
    </source>
</evidence>
<dbReference type="SUPFAM" id="SSF52540">
    <property type="entry name" value="P-loop containing nucleoside triphosphate hydrolases"/>
    <property type="match status" value="1"/>
</dbReference>
<dbReference type="InterPro" id="IPR000048">
    <property type="entry name" value="IQ_motif_EF-hand-BS"/>
</dbReference>
<dbReference type="SMART" id="SM00015">
    <property type="entry name" value="IQ"/>
    <property type="match status" value="2"/>
</dbReference>
<dbReference type="EMBL" id="CM035419">
    <property type="protein sequence ID" value="KAH7416117.1"/>
    <property type="molecule type" value="Genomic_DNA"/>
</dbReference>
<comment type="subunit">
    <text evidence="4">Binds to multiple calmodulin (CaM) in the presence of Ca(2+) and CaM-like proteins.</text>
</comment>
<feature type="region of interest" description="Disordered" evidence="6">
    <location>
        <begin position="582"/>
        <end position="609"/>
    </location>
</feature>
<accession>A0A8T2TAZ8</accession>
<feature type="compositionally biased region" description="Polar residues" evidence="6">
    <location>
        <begin position="582"/>
        <end position="591"/>
    </location>
</feature>
<comment type="similarity">
    <text evidence="3">Belongs to the IQD family.</text>
</comment>
<dbReference type="Pfam" id="PF13178">
    <property type="entry name" value="DUF4005"/>
    <property type="match status" value="1"/>
</dbReference>
<feature type="compositionally biased region" description="Basic and acidic residues" evidence="6">
    <location>
        <begin position="302"/>
        <end position="317"/>
    </location>
</feature>
<feature type="compositionally biased region" description="Basic and acidic residues" evidence="6">
    <location>
        <begin position="413"/>
        <end position="429"/>
    </location>
</feature>